<feature type="coiled-coil region" evidence="7">
    <location>
        <begin position="395"/>
        <end position="457"/>
    </location>
</feature>
<dbReference type="GO" id="GO:0005737">
    <property type="term" value="C:cytoplasm"/>
    <property type="evidence" value="ECO:0007669"/>
    <property type="project" value="UniProtKB-SubCell"/>
</dbReference>
<sequence>MFLKSLEVRGFKSFADKTNLEFKSGITAVVGPNGSGKSNISDSVKWVLGEQSVKNLRGGKMEDVIFAGTQYRKPVGLAQVSLVLDNNDQSLPLDYNEVRISRRLYRSGESEYYINNTKCRLKDIHELFMDTGVGREGYSIIGQGKIEAILSGRPEERRSILEDAAGIVKYKTRKNDAEKKLESTMQNLQRVEDIFSTYEERIEPLRKESLKASQFIELSQKLKVKEINILIHDLSNIQNDMILCKEELWKIEISMKNLINENSTIKNKIEQNNIKLEDIEKENNFEKEQYFKNKEKTQDLIHENSLSEEKIKNNLENIEKYRSDVISISEKISFLVDEESRIQSFLQETGKNKKIIDDGVILLSEEILFFQNQISENEEEVKNKKDLIIEKLSDVSLYKNNINLIENNISNYKAKLEDMQLSYDTYKNTVKINSQTITMLENEVLKLNKDIQFLEEKIIEDKKIIFSEKKLLEETQKDLKLRTSEFNRLEAHHRMLIDLENNHEGYTKSTKDLMNAIDKNKIPSAFGKCRILGEIIDVDEKYESAIEIALGSAISNIITDDDSMAKNLIEYLKKENIGRATFLPLNTIKPNKIFVNENTKNAKGYIGVASDIIDYNPSYKKAIDYALGRILIADNLENASSIAKLNNFSFRIVTLQGDVINSGGSFTGGSIYKKSFNVISRKRKIDETESQKIKQNEDIEALNIKIEKIQNKIKAFDDECLDLRDKIHYKNIDITKINGKIIAVDKENEKLTKDLQISKKEMEAININIFKTYDDANIYKLKVEELSTIVEKDKELVEEIEKTLIIDNISLNTKKEEQTSLKIKQAHNEEVISNKKNELSRIKLDLNEFKKNHKKIENEIESSLNNKKLFEKNIEDNIIKIAVLEKKLITFKDKMEEKEVEKLKLKEIINSLLSSKEQHQDILSKQSKEEQKITIEIAKLETELEQKYSRLNEEYNLTYAEALEMKVDQMDIMEFKKDVKEYKSEIKALGVVNVGAVEEYKELSEKYIFLKQQKEDLLNAKDEIQSLIKDMTEKMKSMFKENFQKMRENFNETFIELFKGGHADLILGEGDELSANIDINVQPPGKKLQNINLMSGGEKGLSAIALLFAIQKMRPSPFCILDEIEAALDDANVKRFSEFLQKFSEKTQFIIITHRKGTMECSDALYGVTMEEKGVSKIVSVDLSKYE</sequence>
<keyword evidence="2 7" id="KW-0963">Cytoplasm</keyword>
<feature type="coiled-coil region" evidence="7">
    <location>
        <begin position="255"/>
        <end position="289"/>
    </location>
</feature>
<dbReference type="GO" id="GO:0030261">
    <property type="term" value="P:chromosome condensation"/>
    <property type="evidence" value="ECO:0007669"/>
    <property type="project" value="InterPro"/>
</dbReference>
<dbReference type="GO" id="GO:0005524">
    <property type="term" value="F:ATP binding"/>
    <property type="evidence" value="ECO:0007669"/>
    <property type="project" value="UniProtKB-UniRule"/>
</dbReference>
<dbReference type="GO" id="GO:0003677">
    <property type="term" value="F:DNA binding"/>
    <property type="evidence" value="ECO:0007669"/>
    <property type="project" value="UniProtKB-UniRule"/>
</dbReference>
<dbReference type="GO" id="GO:0005694">
    <property type="term" value="C:chromosome"/>
    <property type="evidence" value="ECO:0007669"/>
    <property type="project" value="InterPro"/>
</dbReference>
<dbReference type="SUPFAM" id="SSF75553">
    <property type="entry name" value="Smc hinge domain"/>
    <property type="match status" value="1"/>
</dbReference>
<dbReference type="Proteomes" id="UP000184447">
    <property type="component" value="Unassembled WGS sequence"/>
</dbReference>
<comment type="subcellular location">
    <subcellularLocation>
        <location evidence="1 7">Cytoplasm</location>
    </subcellularLocation>
</comment>
<dbReference type="FunFam" id="3.40.50.300:FF:000984">
    <property type="entry name" value="Chromosome partition protein Smc"/>
    <property type="match status" value="1"/>
</dbReference>
<dbReference type="OrthoDB" id="9808768at2"/>
<dbReference type="Pfam" id="PF06470">
    <property type="entry name" value="SMC_hinge"/>
    <property type="match status" value="1"/>
</dbReference>
<dbReference type="AlphaFoldDB" id="A0A1M5QUW7"/>
<evidence type="ECO:0000256" key="4">
    <source>
        <dbReference type="ARBA" id="ARBA00022840"/>
    </source>
</evidence>
<dbReference type="NCBIfam" id="TIGR02168">
    <property type="entry name" value="SMC_prok_B"/>
    <property type="match status" value="1"/>
</dbReference>
<dbReference type="Gene3D" id="1.20.1060.20">
    <property type="match status" value="1"/>
</dbReference>
<dbReference type="FunFam" id="3.40.50.300:FF:000901">
    <property type="entry name" value="Chromosome partition protein Smc"/>
    <property type="match status" value="1"/>
</dbReference>
<dbReference type="PIRSF" id="PIRSF005719">
    <property type="entry name" value="SMC"/>
    <property type="match status" value="1"/>
</dbReference>
<comment type="similarity">
    <text evidence="7">Belongs to the SMC family.</text>
</comment>
<evidence type="ECO:0000313" key="10">
    <source>
        <dbReference type="Proteomes" id="UP000184447"/>
    </source>
</evidence>
<comment type="subunit">
    <text evidence="7">Homodimer.</text>
</comment>
<dbReference type="EMBL" id="FQXM01000002">
    <property type="protein sequence ID" value="SHH17915.1"/>
    <property type="molecule type" value="Genomic_DNA"/>
</dbReference>
<protein>
    <recommendedName>
        <fullName evidence="7">Chromosome partition protein Smc</fullName>
    </recommendedName>
</protein>
<accession>A0A1M5QUW7</accession>
<dbReference type="GO" id="GO:0016887">
    <property type="term" value="F:ATP hydrolysis activity"/>
    <property type="evidence" value="ECO:0007669"/>
    <property type="project" value="InterPro"/>
</dbReference>
<dbReference type="InterPro" id="IPR036277">
    <property type="entry name" value="SMC_hinge_sf"/>
</dbReference>
<dbReference type="InterPro" id="IPR011890">
    <property type="entry name" value="SMC_prok"/>
</dbReference>
<dbReference type="CDD" id="cd03278">
    <property type="entry name" value="ABC_SMC_barmotin"/>
    <property type="match status" value="1"/>
</dbReference>
<feature type="domain" description="SMC hinge" evidence="8">
    <location>
        <begin position="526"/>
        <end position="643"/>
    </location>
</feature>
<dbReference type="STRING" id="1121316.SAMN02745207_00311"/>
<dbReference type="Pfam" id="PF02463">
    <property type="entry name" value="SMC_N"/>
    <property type="match status" value="1"/>
</dbReference>
<dbReference type="InterPro" id="IPR010935">
    <property type="entry name" value="SMC_hinge"/>
</dbReference>
<keyword evidence="4 7" id="KW-0067">ATP-binding</keyword>
<dbReference type="InterPro" id="IPR003395">
    <property type="entry name" value="RecF/RecN/SMC_N"/>
</dbReference>
<comment type="domain">
    <text evidence="7">Contains large globular domains required for ATP hydrolysis at each terminus and a third globular domain forming a flexible hinge near the middle of the molecule. These domains are separated by coiled-coil structures.</text>
</comment>
<organism evidence="9 10">
    <name type="scientific">Clostridium grantii DSM 8605</name>
    <dbReference type="NCBI Taxonomy" id="1121316"/>
    <lineage>
        <taxon>Bacteria</taxon>
        <taxon>Bacillati</taxon>
        <taxon>Bacillota</taxon>
        <taxon>Clostridia</taxon>
        <taxon>Eubacteriales</taxon>
        <taxon>Clostridiaceae</taxon>
        <taxon>Clostridium</taxon>
    </lineage>
</organism>
<evidence type="ECO:0000259" key="8">
    <source>
        <dbReference type="SMART" id="SM00968"/>
    </source>
</evidence>
<evidence type="ECO:0000313" key="9">
    <source>
        <dbReference type="EMBL" id="SHH17915.1"/>
    </source>
</evidence>
<dbReference type="Gene3D" id="3.40.50.300">
    <property type="entry name" value="P-loop containing nucleotide triphosphate hydrolases"/>
    <property type="match status" value="2"/>
</dbReference>
<evidence type="ECO:0000256" key="1">
    <source>
        <dbReference type="ARBA" id="ARBA00004496"/>
    </source>
</evidence>
<evidence type="ECO:0000256" key="2">
    <source>
        <dbReference type="ARBA" id="ARBA00022490"/>
    </source>
</evidence>
<dbReference type="GO" id="GO:0006260">
    <property type="term" value="P:DNA replication"/>
    <property type="evidence" value="ECO:0007669"/>
    <property type="project" value="UniProtKB-UniRule"/>
</dbReference>
<dbReference type="InterPro" id="IPR024704">
    <property type="entry name" value="SMC"/>
</dbReference>
<keyword evidence="6 7" id="KW-0238">DNA-binding</keyword>
<gene>
    <name evidence="7" type="primary">smc</name>
    <name evidence="9" type="ORF">SAMN02745207_00311</name>
</gene>
<feature type="coiled-coil region" evidence="7">
    <location>
        <begin position="832"/>
        <end position="957"/>
    </location>
</feature>
<dbReference type="SMART" id="SM00968">
    <property type="entry name" value="SMC_hinge"/>
    <property type="match status" value="1"/>
</dbReference>
<dbReference type="GO" id="GO:0007062">
    <property type="term" value="P:sister chromatid cohesion"/>
    <property type="evidence" value="ECO:0007669"/>
    <property type="project" value="InterPro"/>
</dbReference>
<dbReference type="GO" id="GO:0007059">
    <property type="term" value="P:chromosome segregation"/>
    <property type="evidence" value="ECO:0007669"/>
    <property type="project" value="UniProtKB-UniRule"/>
</dbReference>
<evidence type="ECO:0000256" key="6">
    <source>
        <dbReference type="ARBA" id="ARBA00023125"/>
    </source>
</evidence>
<dbReference type="HAMAP" id="MF_01894">
    <property type="entry name" value="Smc_prok"/>
    <property type="match status" value="1"/>
</dbReference>
<keyword evidence="3 7" id="KW-0547">Nucleotide-binding</keyword>
<feature type="coiled-coil region" evidence="7">
    <location>
        <begin position="685"/>
        <end position="803"/>
    </location>
</feature>
<proteinExistence type="inferred from homology"/>
<keyword evidence="10" id="KW-1185">Reference proteome</keyword>
<dbReference type="InterPro" id="IPR027417">
    <property type="entry name" value="P-loop_NTPase"/>
</dbReference>
<dbReference type="SUPFAM" id="SSF52540">
    <property type="entry name" value="P-loop containing nucleoside triphosphate hydrolases"/>
    <property type="match status" value="1"/>
</dbReference>
<feature type="coiled-coil region" evidence="7">
    <location>
        <begin position="1000"/>
        <end position="1034"/>
    </location>
</feature>
<feature type="coiled-coil region" evidence="7">
    <location>
        <begin position="167"/>
        <end position="201"/>
    </location>
</feature>
<evidence type="ECO:0000256" key="7">
    <source>
        <dbReference type="HAMAP-Rule" id="MF_01894"/>
    </source>
</evidence>
<dbReference type="Gene3D" id="3.30.70.1620">
    <property type="match status" value="1"/>
</dbReference>
<evidence type="ECO:0000256" key="5">
    <source>
        <dbReference type="ARBA" id="ARBA00023054"/>
    </source>
</evidence>
<feature type="binding site" evidence="7">
    <location>
        <begin position="32"/>
        <end position="39"/>
    </location>
    <ligand>
        <name>ATP</name>
        <dbReference type="ChEBI" id="CHEBI:30616"/>
    </ligand>
</feature>
<evidence type="ECO:0000256" key="3">
    <source>
        <dbReference type="ARBA" id="ARBA00022741"/>
    </source>
</evidence>
<keyword evidence="5 7" id="KW-0175">Coiled coil</keyword>
<comment type="function">
    <text evidence="7">Required for chromosome condensation and partitioning.</text>
</comment>
<name>A0A1M5QUW7_9CLOT</name>
<dbReference type="PANTHER" id="PTHR43977">
    <property type="entry name" value="STRUCTURAL MAINTENANCE OF CHROMOSOMES PROTEIN 3"/>
    <property type="match status" value="1"/>
</dbReference>
<reference evidence="9 10" key="1">
    <citation type="submission" date="2016-11" db="EMBL/GenBank/DDBJ databases">
        <authorList>
            <person name="Jaros S."/>
            <person name="Januszkiewicz K."/>
            <person name="Wedrychowicz H."/>
        </authorList>
    </citation>
    <scope>NUCLEOTIDE SEQUENCE [LARGE SCALE GENOMIC DNA]</scope>
    <source>
        <strain evidence="9 10">DSM 8605</strain>
    </source>
</reference>
<dbReference type="RefSeq" id="WP_073336273.1">
    <property type="nucleotide sequence ID" value="NZ_FQXM01000002.1"/>
</dbReference>